<organism evidence="3 4">
    <name type="scientific">Nocardia callitridis</name>
    <dbReference type="NCBI Taxonomy" id="648753"/>
    <lineage>
        <taxon>Bacteria</taxon>
        <taxon>Bacillati</taxon>
        <taxon>Actinomycetota</taxon>
        <taxon>Actinomycetes</taxon>
        <taxon>Mycobacteriales</taxon>
        <taxon>Nocardiaceae</taxon>
        <taxon>Nocardia</taxon>
    </lineage>
</organism>
<feature type="domain" description="CAAX prenyl protease 2/Lysostaphin resistance protein A-like" evidence="2">
    <location>
        <begin position="102"/>
        <end position="194"/>
    </location>
</feature>
<keyword evidence="1" id="KW-0472">Membrane</keyword>
<accession>A0ABP9JW67</accession>
<dbReference type="Proteomes" id="UP001500603">
    <property type="component" value="Unassembled WGS sequence"/>
</dbReference>
<feature type="transmembrane region" description="Helical" evidence="1">
    <location>
        <begin position="154"/>
        <end position="175"/>
    </location>
</feature>
<evidence type="ECO:0000313" key="4">
    <source>
        <dbReference type="Proteomes" id="UP001500603"/>
    </source>
</evidence>
<name>A0ABP9JW67_9NOCA</name>
<feature type="transmembrane region" description="Helical" evidence="1">
    <location>
        <begin position="130"/>
        <end position="148"/>
    </location>
</feature>
<evidence type="ECO:0000259" key="2">
    <source>
        <dbReference type="Pfam" id="PF02517"/>
    </source>
</evidence>
<keyword evidence="1" id="KW-0812">Transmembrane</keyword>
<dbReference type="RefSeq" id="WP_345493546.1">
    <property type="nucleotide sequence ID" value="NZ_BAABJM010000001.1"/>
</dbReference>
<dbReference type="InterPro" id="IPR003675">
    <property type="entry name" value="Rce1/LyrA-like_dom"/>
</dbReference>
<dbReference type="Pfam" id="PF02517">
    <property type="entry name" value="Rce1-like"/>
    <property type="match status" value="1"/>
</dbReference>
<protein>
    <recommendedName>
        <fullName evidence="2">CAAX prenyl protease 2/Lysostaphin resistance protein A-like domain-containing protein</fullName>
    </recommendedName>
</protein>
<evidence type="ECO:0000313" key="3">
    <source>
        <dbReference type="EMBL" id="GAA5044454.1"/>
    </source>
</evidence>
<sequence length="210" mass="21777">MSERAKALVAFGVPVVWSNAVLPRLGLGLRGRTLASVCFACGYALIFRGAPNWLSTRGLRVGLGAATVVAAGYGGALAVAPVRGKIATITDRSAEVSTVEWVAVHIPIGTVHGEELIFRGTLNPLLDRAFGTRIGAVFGAFAFGLWHIHPARVAGDSVLGTVLATTAAGLVFGWLRRRGDSVTAPAAAHFTLNTGGAVAPVLARRLSTTR</sequence>
<comment type="caution">
    <text evidence="3">The sequence shown here is derived from an EMBL/GenBank/DDBJ whole genome shotgun (WGS) entry which is preliminary data.</text>
</comment>
<gene>
    <name evidence="3" type="ORF">GCM10023318_07240</name>
</gene>
<evidence type="ECO:0000256" key="1">
    <source>
        <dbReference type="SAM" id="Phobius"/>
    </source>
</evidence>
<keyword evidence="4" id="KW-1185">Reference proteome</keyword>
<reference evidence="4" key="1">
    <citation type="journal article" date="2019" name="Int. J. Syst. Evol. Microbiol.">
        <title>The Global Catalogue of Microorganisms (GCM) 10K type strain sequencing project: providing services to taxonomists for standard genome sequencing and annotation.</title>
        <authorList>
            <consortium name="The Broad Institute Genomics Platform"/>
            <consortium name="The Broad Institute Genome Sequencing Center for Infectious Disease"/>
            <person name="Wu L."/>
            <person name="Ma J."/>
        </authorList>
    </citation>
    <scope>NUCLEOTIDE SEQUENCE [LARGE SCALE GENOMIC DNA]</scope>
    <source>
        <strain evidence="4">JCM 18298</strain>
    </source>
</reference>
<dbReference type="EMBL" id="BAABJM010000001">
    <property type="protein sequence ID" value="GAA5044454.1"/>
    <property type="molecule type" value="Genomic_DNA"/>
</dbReference>
<keyword evidence="1" id="KW-1133">Transmembrane helix</keyword>
<proteinExistence type="predicted"/>